<evidence type="ECO:0000313" key="1">
    <source>
        <dbReference type="EMBL" id="AFZ09775.1"/>
    </source>
</evidence>
<dbReference type="Proteomes" id="UP000010478">
    <property type="component" value="Chromosome"/>
</dbReference>
<accession>K9VRC3</accession>
<name>K9VRC3_9CYAN</name>
<dbReference type="RefSeq" id="WP_015178981.1">
    <property type="nucleotide sequence ID" value="NZ_CAWLHL010000001.1"/>
</dbReference>
<evidence type="ECO:0000313" key="2">
    <source>
        <dbReference type="Proteomes" id="UP000010478"/>
    </source>
</evidence>
<protein>
    <submittedName>
        <fullName evidence="1">Uncharacterized protein</fullName>
    </submittedName>
</protein>
<dbReference type="EMBL" id="CP003614">
    <property type="protein sequence ID" value="AFZ09775.1"/>
    <property type="molecule type" value="Genomic_DNA"/>
</dbReference>
<dbReference type="HOGENOM" id="CLU_2826996_0_0_3"/>
<gene>
    <name evidence="1" type="ORF">Osc7112_5548</name>
</gene>
<dbReference type="KEGG" id="oni:Osc7112_5548"/>
<proteinExistence type="predicted"/>
<reference evidence="1 2" key="1">
    <citation type="submission" date="2012-05" db="EMBL/GenBank/DDBJ databases">
        <title>Finished chromosome of genome of Oscillatoria sp. PCC 7112.</title>
        <authorList>
            <consortium name="US DOE Joint Genome Institute"/>
            <person name="Gugger M."/>
            <person name="Coursin T."/>
            <person name="Rippka R."/>
            <person name="Tandeau De Marsac N."/>
            <person name="Huntemann M."/>
            <person name="Wei C.-L."/>
            <person name="Han J."/>
            <person name="Detter J.C."/>
            <person name="Han C."/>
            <person name="Tapia R."/>
            <person name="Davenport K."/>
            <person name="Daligault H."/>
            <person name="Erkkila T."/>
            <person name="Gu W."/>
            <person name="Munk A.C.C."/>
            <person name="Teshima H."/>
            <person name="Xu Y."/>
            <person name="Chain P."/>
            <person name="Chen A."/>
            <person name="Krypides N."/>
            <person name="Mavromatis K."/>
            <person name="Markowitz V."/>
            <person name="Szeto E."/>
            <person name="Ivanova N."/>
            <person name="Mikhailova N."/>
            <person name="Ovchinnikova G."/>
            <person name="Pagani I."/>
            <person name="Pati A."/>
            <person name="Goodwin L."/>
            <person name="Peters L."/>
            <person name="Pitluck S."/>
            <person name="Woyke T."/>
            <person name="Kerfeld C."/>
        </authorList>
    </citation>
    <scope>NUCLEOTIDE SEQUENCE [LARGE SCALE GENOMIC DNA]</scope>
    <source>
        <strain evidence="1 2">PCC 7112</strain>
    </source>
</reference>
<sequence>MLPTKLLKFAAVKDNDSSCDRLCSGRIFYVKKQYLKKEAIAEIEERFPTLPYGNPYGEREPLRGKG</sequence>
<keyword evidence="2" id="KW-1185">Reference proteome</keyword>
<organism evidence="1 2">
    <name type="scientific">Phormidium nigroviride PCC 7112</name>
    <dbReference type="NCBI Taxonomy" id="179408"/>
    <lineage>
        <taxon>Bacteria</taxon>
        <taxon>Bacillati</taxon>
        <taxon>Cyanobacteriota</taxon>
        <taxon>Cyanophyceae</taxon>
        <taxon>Oscillatoriophycideae</taxon>
        <taxon>Oscillatoriales</taxon>
        <taxon>Oscillatoriaceae</taxon>
        <taxon>Phormidium</taxon>
    </lineage>
</organism>
<dbReference type="AlphaFoldDB" id="K9VRC3"/>